<dbReference type="Proteomes" id="UP001501490">
    <property type="component" value="Unassembled WGS sequence"/>
</dbReference>
<gene>
    <name evidence="2" type="ORF">GCM10022236_51850</name>
</gene>
<name>A0ABP7AX89_9ACTN</name>
<dbReference type="Gene3D" id="3.40.710.10">
    <property type="entry name" value="DD-peptidase/beta-lactamase superfamily"/>
    <property type="match status" value="1"/>
</dbReference>
<evidence type="ECO:0000259" key="1">
    <source>
        <dbReference type="Pfam" id="PF00144"/>
    </source>
</evidence>
<proteinExistence type="predicted"/>
<evidence type="ECO:0000313" key="2">
    <source>
        <dbReference type="EMBL" id="GAA3642879.1"/>
    </source>
</evidence>
<dbReference type="InterPro" id="IPR050491">
    <property type="entry name" value="AmpC-like"/>
</dbReference>
<keyword evidence="2" id="KW-0378">Hydrolase</keyword>
<sequence>MAELMDLGGLRTVLRGSAFTGVVVLRHAGAVVFSEAYGHATARWQIPNTVDTRFDTASITKLFTSVAVLQQVGAGRLDLDASIHRYVDLSGTTISDAVTLRHLLTHTSGIADDADEDAGEIYADLFVDTPCYAIMETVDFLPQFAHKPALAAPGVQARYCNVSYVLAGLALERVAGESYRTYVTREVFERAGMTGAGFFDRRDPVPGVAEGWDLVDGAWRANIFSYPPIGSPDGGAHASAQDLFIFLDAVRAGQLLTPELTEQFLTPQVARDEQVRFGFGLEFRRSTLYKEGSNAGVSALLARYGNADVDAVVLSNTAGAAWPVTAELNRRFDS</sequence>
<dbReference type="GO" id="GO:0016787">
    <property type="term" value="F:hydrolase activity"/>
    <property type="evidence" value="ECO:0007669"/>
    <property type="project" value="UniProtKB-KW"/>
</dbReference>
<accession>A0ABP7AX89</accession>
<dbReference type="InterPro" id="IPR012338">
    <property type="entry name" value="Beta-lactam/transpept-like"/>
</dbReference>
<dbReference type="InterPro" id="IPR001466">
    <property type="entry name" value="Beta-lactam-related"/>
</dbReference>
<feature type="domain" description="Beta-lactamase-related" evidence="1">
    <location>
        <begin position="21"/>
        <end position="321"/>
    </location>
</feature>
<comment type="caution">
    <text evidence="2">The sequence shown here is derived from an EMBL/GenBank/DDBJ whole genome shotgun (WGS) entry which is preliminary data.</text>
</comment>
<dbReference type="PANTHER" id="PTHR46825">
    <property type="entry name" value="D-ALANYL-D-ALANINE-CARBOXYPEPTIDASE/ENDOPEPTIDASE AMPH"/>
    <property type="match status" value="1"/>
</dbReference>
<dbReference type="SUPFAM" id="SSF56601">
    <property type="entry name" value="beta-lactamase/transpeptidase-like"/>
    <property type="match status" value="1"/>
</dbReference>
<keyword evidence="3" id="KW-1185">Reference proteome</keyword>
<dbReference type="Pfam" id="PF00144">
    <property type="entry name" value="Beta-lactamase"/>
    <property type="match status" value="1"/>
</dbReference>
<dbReference type="PANTHER" id="PTHR46825:SF9">
    <property type="entry name" value="BETA-LACTAMASE-RELATED DOMAIN-CONTAINING PROTEIN"/>
    <property type="match status" value="1"/>
</dbReference>
<dbReference type="EMBL" id="BAABAB010000056">
    <property type="protein sequence ID" value="GAA3642879.1"/>
    <property type="molecule type" value="Genomic_DNA"/>
</dbReference>
<protein>
    <submittedName>
        <fullName evidence="2">Serine hydrolase domain-containing protein</fullName>
    </submittedName>
</protein>
<reference evidence="3" key="1">
    <citation type="journal article" date="2019" name="Int. J. Syst. Evol. Microbiol.">
        <title>The Global Catalogue of Microorganisms (GCM) 10K type strain sequencing project: providing services to taxonomists for standard genome sequencing and annotation.</title>
        <authorList>
            <consortium name="The Broad Institute Genomics Platform"/>
            <consortium name="The Broad Institute Genome Sequencing Center for Infectious Disease"/>
            <person name="Wu L."/>
            <person name="Ma J."/>
        </authorList>
    </citation>
    <scope>NUCLEOTIDE SEQUENCE [LARGE SCALE GENOMIC DNA]</scope>
    <source>
        <strain evidence="3">JCM 16929</strain>
    </source>
</reference>
<evidence type="ECO:0000313" key="3">
    <source>
        <dbReference type="Proteomes" id="UP001501490"/>
    </source>
</evidence>
<organism evidence="2 3">
    <name type="scientific">Microlunatus ginsengisoli</name>
    <dbReference type="NCBI Taxonomy" id="363863"/>
    <lineage>
        <taxon>Bacteria</taxon>
        <taxon>Bacillati</taxon>
        <taxon>Actinomycetota</taxon>
        <taxon>Actinomycetes</taxon>
        <taxon>Propionibacteriales</taxon>
        <taxon>Propionibacteriaceae</taxon>
        <taxon>Microlunatus</taxon>
    </lineage>
</organism>